<feature type="region of interest" description="Disordered" evidence="12">
    <location>
        <begin position="388"/>
        <end position="437"/>
    </location>
</feature>
<dbReference type="GO" id="GO:0031902">
    <property type="term" value="C:late endosome membrane"/>
    <property type="evidence" value="ECO:0007669"/>
    <property type="project" value="TreeGrafter"/>
</dbReference>
<dbReference type="GO" id="GO:0005789">
    <property type="term" value="C:endoplasmic reticulum membrane"/>
    <property type="evidence" value="ECO:0007669"/>
    <property type="project" value="UniProtKB-SubCell"/>
</dbReference>
<dbReference type="AlphaFoldDB" id="A0A1B0CM13"/>
<evidence type="ECO:0000256" key="11">
    <source>
        <dbReference type="SAM" id="Coils"/>
    </source>
</evidence>
<protein>
    <recommendedName>
        <fullName evidence="14">ARMC9 CTLH-like domain-containing protein</fullName>
    </recommendedName>
</protein>
<evidence type="ECO:0000256" key="3">
    <source>
        <dbReference type="ARBA" id="ARBA00004603"/>
    </source>
</evidence>
<comment type="similarity">
    <text evidence="4">Belongs to the WD repeat WDR91 family.</text>
</comment>
<keyword evidence="10 13" id="KW-0472">Membrane</keyword>
<reference evidence="15" key="1">
    <citation type="submission" date="2020-05" db="UniProtKB">
        <authorList>
            <consortium name="EnsemblMetazoa"/>
        </authorList>
    </citation>
    <scope>IDENTIFICATION</scope>
    <source>
        <strain evidence="15">Jacobina</strain>
    </source>
</reference>
<dbReference type="PANTHER" id="PTHR13083">
    <property type="entry name" value="WD REPEAT-CONTAINING PROTEIN 91"/>
    <property type="match status" value="1"/>
</dbReference>
<sequence>MAHVQYVDGLIREYMLFRGFSNSLKAFDTELKNDKDKSFRVDKIIDKITHSINIQDLAALREIWAHLDGILFTKLEHSYTVAVKKLESGILKLYLVTAFSANKLEKITEFFSKLAPELQNQPEWKEWFLFPFCKNPDEHPVFGVCFTKQWQDTLIISLHNFLATIFQCMPQPTLIRAETEASMIKKLQDENASLRSRLQALSISTFDTELKNDKDKSFRVDKIIDKITHSINIQDLAALREIWAHLDGILFTKLEHSYTVAVKKLESGILKLYLVTAFSANKLEKITEFFSKLAPELQNQPEWKEWFLFPFCKNPDEHPVFGVCFTKQWQDTLIISLHNFLATIFQCMPQPTLIRAETEASMIKKLQDENASLRSRLQALSIASPQAASSSGASTSHQSRISAFTDQKSYDSNRQRASGSSQTAKGGTSQNPLNDVVPFDIPPPTHIIDDFYIIAQETLNLGQSADIQAKGFKSLIRNMNIGTGGSPVMGRKDDRNKKRSGSLRDFPQHPQGVSTMATSRVKTRETKTGEIIAYSESAIRNNASAVEYCRTSMAALSGSTAGILGLTGIIGFLFYLFAVFGLWFLLLSKSGTNWQKYFISRRSLLTNGFMGGLCTYVLFWTFLYGMVHVY</sequence>
<feature type="compositionally biased region" description="Low complexity" evidence="12">
    <location>
        <begin position="388"/>
        <end position="399"/>
    </location>
</feature>
<dbReference type="EMBL" id="AJWK01018029">
    <property type="status" value="NOT_ANNOTATED_CDS"/>
    <property type="molecule type" value="Genomic_DNA"/>
</dbReference>
<evidence type="ECO:0000256" key="6">
    <source>
        <dbReference type="ARBA" id="ARBA00022692"/>
    </source>
</evidence>
<dbReference type="VEuPathDB" id="VectorBase:LLONM1_008327"/>
<dbReference type="Proteomes" id="UP000092461">
    <property type="component" value="Unassembled WGS sequence"/>
</dbReference>
<dbReference type="InterPro" id="IPR029008">
    <property type="entry name" value="EMC6-like"/>
</dbReference>
<feature type="transmembrane region" description="Helical" evidence="13">
    <location>
        <begin position="608"/>
        <end position="627"/>
    </location>
</feature>
<feature type="compositionally biased region" description="Polar residues" evidence="12">
    <location>
        <begin position="415"/>
        <end position="433"/>
    </location>
</feature>
<dbReference type="GO" id="GO:0031901">
    <property type="term" value="C:early endosome membrane"/>
    <property type="evidence" value="ECO:0007669"/>
    <property type="project" value="TreeGrafter"/>
</dbReference>
<feature type="domain" description="ARMC9 CTLH-like" evidence="14">
    <location>
        <begin position="244"/>
        <end position="347"/>
    </location>
</feature>
<keyword evidence="8" id="KW-0256">Endoplasmic reticulum</keyword>
<keyword evidence="6 13" id="KW-0812">Transmembrane</keyword>
<dbReference type="Pfam" id="PF07019">
    <property type="entry name" value="EMC6"/>
    <property type="match status" value="1"/>
</dbReference>
<dbReference type="EMBL" id="AJWK01018028">
    <property type="status" value="NOT_ANNOTATED_CDS"/>
    <property type="molecule type" value="Genomic_DNA"/>
</dbReference>
<feature type="compositionally biased region" description="Polar residues" evidence="12">
    <location>
        <begin position="511"/>
        <end position="520"/>
    </location>
</feature>
<dbReference type="PROSITE" id="PS50896">
    <property type="entry name" value="LISH"/>
    <property type="match status" value="1"/>
</dbReference>
<feature type="region of interest" description="Disordered" evidence="12">
    <location>
        <begin position="483"/>
        <end position="520"/>
    </location>
</feature>
<feature type="domain" description="ARMC9 CTLH-like" evidence="14">
    <location>
        <begin position="65"/>
        <end position="168"/>
    </location>
</feature>
<evidence type="ECO:0000256" key="7">
    <source>
        <dbReference type="ARBA" id="ARBA00022753"/>
    </source>
</evidence>
<dbReference type="EnsemblMetazoa" id="LLOJ005701-RA">
    <property type="protein sequence ID" value="LLOJ005701-PA"/>
    <property type="gene ID" value="LLOJ005701"/>
</dbReference>
<dbReference type="GO" id="GO:0045022">
    <property type="term" value="P:early endosome to late endosome transport"/>
    <property type="evidence" value="ECO:0007669"/>
    <property type="project" value="InterPro"/>
</dbReference>
<dbReference type="GO" id="GO:0051898">
    <property type="term" value="P:negative regulation of phosphatidylinositol 3-kinase/protein kinase B signal transduction"/>
    <property type="evidence" value="ECO:0007669"/>
    <property type="project" value="InterPro"/>
</dbReference>
<dbReference type="VEuPathDB" id="VectorBase:LLOJ005701"/>
<comment type="similarity">
    <text evidence="5">Belongs to the EMC6 family.</text>
</comment>
<keyword evidence="9 13" id="KW-1133">Transmembrane helix</keyword>
<feature type="coiled-coil region" evidence="11">
    <location>
        <begin position="356"/>
        <end position="383"/>
    </location>
</feature>
<evidence type="ECO:0000313" key="16">
    <source>
        <dbReference type="Proteomes" id="UP000092461"/>
    </source>
</evidence>
<evidence type="ECO:0000259" key="14">
    <source>
        <dbReference type="Pfam" id="PF23138"/>
    </source>
</evidence>
<accession>A0A1B0CM13</accession>
<evidence type="ECO:0000256" key="5">
    <source>
        <dbReference type="ARBA" id="ARBA00009436"/>
    </source>
</evidence>
<evidence type="ECO:0000256" key="2">
    <source>
        <dbReference type="ARBA" id="ARBA00004477"/>
    </source>
</evidence>
<feature type="transmembrane region" description="Helical" evidence="13">
    <location>
        <begin position="563"/>
        <end position="587"/>
    </location>
</feature>
<evidence type="ECO:0000256" key="4">
    <source>
        <dbReference type="ARBA" id="ARBA00006128"/>
    </source>
</evidence>
<evidence type="ECO:0000313" key="15">
    <source>
        <dbReference type="EnsemblMetazoa" id="LLOJ005701-PA"/>
    </source>
</evidence>
<dbReference type="PANTHER" id="PTHR13083:SF3">
    <property type="entry name" value="WD REPEAT-CONTAINING PROTEIN 91"/>
    <property type="match status" value="1"/>
</dbReference>
<keyword evidence="16" id="KW-1185">Reference proteome</keyword>
<evidence type="ECO:0000256" key="1">
    <source>
        <dbReference type="ARBA" id="ARBA00004412"/>
    </source>
</evidence>
<evidence type="ECO:0000256" key="9">
    <source>
        <dbReference type="ARBA" id="ARBA00022989"/>
    </source>
</evidence>
<evidence type="ECO:0000256" key="12">
    <source>
        <dbReference type="SAM" id="MobiDB-lite"/>
    </source>
</evidence>
<keyword evidence="11" id="KW-0175">Coiled coil</keyword>
<dbReference type="VEuPathDB" id="VectorBase:LLONM1_003097"/>
<dbReference type="GO" id="GO:0141039">
    <property type="term" value="F:phosphatidylinositol 3-kinase inhibitor activity"/>
    <property type="evidence" value="ECO:0007669"/>
    <property type="project" value="InterPro"/>
</dbReference>
<evidence type="ECO:0000256" key="10">
    <source>
        <dbReference type="ARBA" id="ARBA00023136"/>
    </source>
</evidence>
<feature type="coiled-coil region" evidence="11">
    <location>
        <begin position="177"/>
        <end position="204"/>
    </location>
</feature>
<proteinExistence type="inferred from homology"/>
<evidence type="ECO:0000256" key="8">
    <source>
        <dbReference type="ARBA" id="ARBA00022824"/>
    </source>
</evidence>
<dbReference type="InterPro" id="IPR006594">
    <property type="entry name" value="LisH"/>
</dbReference>
<keyword evidence="7" id="KW-0967">Endosome</keyword>
<comment type="subcellular location">
    <subcellularLocation>
        <location evidence="1">Early endosome</location>
    </subcellularLocation>
    <subcellularLocation>
        <location evidence="2">Endoplasmic reticulum membrane</location>
        <topology evidence="2">Multi-pass membrane protein</topology>
    </subcellularLocation>
    <subcellularLocation>
        <location evidence="3">Late endosome</location>
    </subcellularLocation>
</comment>
<evidence type="ECO:0000256" key="13">
    <source>
        <dbReference type="SAM" id="Phobius"/>
    </source>
</evidence>
<organism evidence="15 16">
    <name type="scientific">Lutzomyia longipalpis</name>
    <name type="common">Sand fly</name>
    <dbReference type="NCBI Taxonomy" id="7200"/>
    <lineage>
        <taxon>Eukaryota</taxon>
        <taxon>Metazoa</taxon>
        <taxon>Ecdysozoa</taxon>
        <taxon>Arthropoda</taxon>
        <taxon>Hexapoda</taxon>
        <taxon>Insecta</taxon>
        <taxon>Pterygota</taxon>
        <taxon>Neoptera</taxon>
        <taxon>Endopterygota</taxon>
        <taxon>Diptera</taxon>
        <taxon>Nematocera</taxon>
        <taxon>Psychodoidea</taxon>
        <taxon>Psychodidae</taxon>
        <taxon>Lutzomyia</taxon>
        <taxon>Lutzomyia</taxon>
    </lineage>
</organism>
<dbReference type="InterPro" id="IPR039724">
    <property type="entry name" value="WDR91"/>
</dbReference>
<dbReference type="InterPro" id="IPR056327">
    <property type="entry name" value="ARMC9_CTLH-like_dom"/>
</dbReference>
<dbReference type="Pfam" id="PF23138">
    <property type="entry name" value="CTLH_Armc9"/>
    <property type="match status" value="2"/>
</dbReference>
<name>A0A1B0CM13_LUTLO</name>